<name>A0A2G9ZKH7_9BACT</name>
<dbReference type="PANTHER" id="PTHR11060">
    <property type="entry name" value="PROTEIN MEMO1"/>
    <property type="match status" value="1"/>
</dbReference>
<dbReference type="InterPro" id="IPR027485">
    <property type="entry name" value="AMMECR1_N"/>
</dbReference>
<accession>A0A2G9ZKH7</accession>
<feature type="domain" description="AMMECR1" evidence="2">
    <location>
        <begin position="370"/>
        <end position="550"/>
    </location>
</feature>
<evidence type="ECO:0000259" key="2">
    <source>
        <dbReference type="PROSITE" id="PS51112"/>
    </source>
</evidence>
<comment type="similarity">
    <text evidence="1">Belongs to the MEMO1 family.</text>
</comment>
<reference evidence="3 4" key="1">
    <citation type="submission" date="2017-09" db="EMBL/GenBank/DDBJ databases">
        <title>Depth-based differentiation of microbial function through sediment-hosted aquifers and enrichment of novel symbionts in the deep terrestrial subsurface.</title>
        <authorList>
            <person name="Probst A.J."/>
            <person name="Ladd B."/>
            <person name="Jarett J.K."/>
            <person name="Geller-Mcgrath D.E."/>
            <person name="Sieber C.M."/>
            <person name="Emerson J.B."/>
            <person name="Anantharaman K."/>
            <person name="Thomas B.C."/>
            <person name="Malmstrom R."/>
            <person name="Stieglmeier M."/>
            <person name="Klingl A."/>
            <person name="Woyke T."/>
            <person name="Ryan C.M."/>
            <person name="Banfield J.F."/>
        </authorList>
    </citation>
    <scope>NUCLEOTIDE SEQUENCE [LARGE SCALE GENOMIC DNA]</scope>
    <source>
        <strain evidence="3">CG23_combo_of_CG06-09_8_20_14_all_49_15</strain>
    </source>
</reference>
<dbReference type="AlphaFoldDB" id="A0A2G9ZKH7"/>
<dbReference type="SUPFAM" id="SSF143447">
    <property type="entry name" value="AMMECR1-like"/>
    <property type="match status" value="1"/>
</dbReference>
<dbReference type="NCBIfam" id="TIGR04335">
    <property type="entry name" value="AmmeMemoSam_A"/>
    <property type="match status" value="1"/>
</dbReference>
<evidence type="ECO:0000313" key="4">
    <source>
        <dbReference type="Proteomes" id="UP000230729"/>
    </source>
</evidence>
<dbReference type="InterPro" id="IPR002733">
    <property type="entry name" value="AMMECR1_domain"/>
</dbReference>
<dbReference type="InterPro" id="IPR036071">
    <property type="entry name" value="AMMECR1_dom_sf"/>
</dbReference>
<gene>
    <name evidence="3" type="ORF">COX22_03090</name>
</gene>
<dbReference type="PROSITE" id="PS51112">
    <property type="entry name" value="AMMECR1"/>
    <property type="match status" value="1"/>
</dbReference>
<comment type="caution">
    <text evidence="3">The sequence shown here is derived from an EMBL/GenBank/DDBJ whole genome shotgun (WGS) entry which is preliminary data.</text>
</comment>
<protein>
    <submittedName>
        <fullName evidence="3">AMMECR1 domain-containing protein</fullName>
    </submittedName>
</protein>
<dbReference type="NCBIfam" id="TIGR00296">
    <property type="entry name" value="TIGR00296 family protein"/>
    <property type="match status" value="1"/>
</dbReference>
<dbReference type="Pfam" id="PF01871">
    <property type="entry name" value="AMMECR1"/>
    <property type="match status" value="1"/>
</dbReference>
<evidence type="ECO:0000313" key="3">
    <source>
        <dbReference type="EMBL" id="PIP33679.1"/>
    </source>
</evidence>
<dbReference type="Gene3D" id="3.30.700.20">
    <property type="entry name" value="Hypothetical protein ph0010, domain 1"/>
    <property type="match status" value="1"/>
</dbReference>
<proteinExistence type="inferred from homology"/>
<organism evidence="3 4">
    <name type="scientific">Candidatus Falkowbacteria bacterium CG23_combo_of_CG06-09_8_20_14_all_49_15</name>
    <dbReference type="NCBI Taxonomy" id="1974572"/>
    <lineage>
        <taxon>Bacteria</taxon>
        <taxon>Candidatus Falkowiibacteriota</taxon>
    </lineage>
</organism>
<dbReference type="InterPro" id="IPR002737">
    <property type="entry name" value="MEMO1_fam"/>
</dbReference>
<sequence>MLGLPVAGRAGSDRSISASMMRKKSVILPVVVLLLAACSSQQFGQPGRPAWDNSADQDQPKEIFDMAKTNGQSVRPPFAAGTFYPADKESLDALLDKLFSAAPPLAAKRARALIVPHAGYEYSGAVAARVFGQLRGQSYRRVFLLGSAHAAYFSGAALDDSSAWKTPFGQVNIDQIASAELNRQDKEVVFLRSAQAADHVLENQLPFLQKILDPTFQLVPILIGQTDEKTIGRLADTLDALLTGDDLLVVSSDLSHYPAYEDANQVDQRTLALIAALDEEGLLAHAAASEEKIAQEETAACGLAAIQVLIRLIQKKGWQSGKYFYANSGDIAGGDRGRVVGYGAMLWAEPEKADYTEAEKGQPRAELNDEEKNYLLALARQTLEKYLASGEVMEFAPERAKLKEPRGAFVTLHEDGRLRGCIGQIIPTGAPLWQVVRDMAIAAATEDNRFEPADVGELKKIDLEISVLSVPQAIADWRGIELGRHGVIVKKNGWPGGVFLPQVAQETGWTREEFLGELCEQKAGWPRDCYRDKNVTLEVFTAQVFGEKNQ</sequence>
<dbReference type="EMBL" id="PCSD01000073">
    <property type="protein sequence ID" value="PIP33679.1"/>
    <property type="molecule type" value="Genomic_DNA"/>
</dbReference>
<dbReference type="PANTHER" id="PTHR11060:SF0">
    <property type="entry name" value="PROTEIN MEMO1"/>
    <property type="match status" value="1"/>
</dbReference>
<dbReference type="Proteomes" id="UP000230729">
    <property type="component" value="Unassembled WGS sequence"/>
</dbReference>
<evidence type="ECO:0000256" key="1">
    <source>
        <dbReference type="ARBA" id="ARBA00006315"/>
    </source>
</evidence>
<dbReference type="InterPro" id="IPR023473">
    <property type="entry name" value="AMMECR1"/>
</dbReference>
<dbReference type="NCBIfam" id="TIGR04336">
    <property type="entry name" value="AmmeMemoSam_B"/>
    <property type="match status" value="1"/>
</dbReference>
<dbReference type="Gene3D" id="3.40.830.10">
    <property type="entry name" value="LigB-like"/>
    <property type="match status" value="1"/>
</dbReference>
<dbReference type="Gene3D" id="3.30.1490.150">
    <property type="entry name" value="Hypothetical protein ph0010, domain 2"/>
    <property type="match status" value="1"/>
</dbReference>
<dbReference type="Pfam" id="PF01875">
    <property type="entry name" value="Memo"/>
    <property type="match status" value="1"/>
</dbReference>
<dbReference type="InterPro" id="IPR027623">
    <property type="entry name" value="AmmeMemoSam_A"/>
</dbReference>
<dbReference type="CDD" id="cd07361">
    <property type="entry name" value="MEMO_like"/>
    <property type="match status" value="1"/>
</dbReference>